<dbReference type="PANTHER" id="PTHR40788:SF2">
    <property type="entry name" value="CLR5 DOMAIN-CONTAINING PROTEIN"/>
    <property type="match status" value="1"/>
</dbReference>
<feature type="compositionally biased region" description="Basic and acidic residues" evidence="1">
    <location>
        <begin position="694"/>
        <end position="704"/>
    </location>
</feature>
<evidence type="ECO:0000256" key="1">
    <source>
        <dbReference type="SAM" id="MobiDB-lite"/>
    </source>
</evidence>
<keyword evidence="3" id="KW-1185">Reference proteome</keyword>
<proteinExistence type="predicted"/>
<dbReference type="EMBL" id="CABFNS010000933">
    <property type="protein sequence ID" value="VUC36830.1"/>
    <property type="molecule type" value="Genomic_DNA"/>
</dbReference>
<feature type="region of interest" description="Disordered" evidence="1">
    <location>
        <begin position="680"/>
        <end position="729"/>
    </location>
</feature>
<evidence type="ECO:0000313" key="3">
    <source>
        <dbReference type="Proteomes" id="UP000766486"/>
    </source>
</evidence>
<reference evidence="2 3" key="1">
    <citation type="submission" date="2019-06" db="EMBL/GenBank/DDBJ databases">
        <authorList>
            <person name="Broberg M."/>
        </authorList>
    </citation>
    <scope>NUCLEOTIDE SEQUENCE [LARGE SCALE GENOMIC DNA]</scope>
</reference>
<name>A0ABY6UZR6_BIOOC</name>
<dbReference type="PANTHER" id="PTHR40788">
    <property type="entry name" value="CLR5 DOMAIN-CONTAINING PROTEIN-RELATED"/>
    <property type="match status" value="1"/>
</dbReference>
<feature type="compositionally biased region" description="Acidic residues" evidence="1">
    <location>
        <begin position="715"/>
        <end position="727"/>
    </location>
</feature>
<organism evidence="2 3">
    <name type="scientific">Bionectria ochroleuca</name>
    <name type="common">Gliocladium roseum</name>
    <dbReference type="NCBI Taxonomy" id="29856"/>
    <lineage>
        <taxon>Eukaryota</taxon>
        <taxon>Fungi</taxon>
        <taxon>Dikarya</taxon>
        <taxon>Ascomycota</taxon>
        <taxon>Pezizomycotina</taxon>
        <taxon>Sordariomycetes</taxon>
        <taxon>Hypocreomycetidae</taxon>
        <taxon>Hypocreales</taxon>
        <taxon>Bionectriaceae</taxon>
        <taxon>Clonostachys</taxon>
    </lineage>
</organism>
<gene>
    <name evidence="2" type="ORF">CLO192961_LOCUS452015</name>
</gene>
<dbReference type="Proteomes" id="UP000766486">
    <property type="component" value="Unassembled WGS sequence"/>
</dbReference>
<evidence type="ECO:0000313" key="2">
    <source>
        <dbReference type="EMBL" id="VUC36830.1"/>
    </source>
</evidence>
<comment type="caution">
    <text evidence="2">The sequence shown here is derived from an EMBL/GenBank/DDBJ whole genome shotgun (WGS) entry which is preliminary data.</text>
</comment>
<protein>
    <submittedName>
        <fullName evidence="2">Uncharacterized protein</fullName>
    </submittedName>
</protein>
<sequence>MSSSQGQPADPLGSAVDSIDAKGLEAITRLTGFELPPHMTEKEFRTKAKSHAKSIFEAHDTIRAILARHSGLIQNRWCKKKKAQKIAILEHAWPGMAKTHRPDLALWRRRFLTKRVGQYTEDETKCFKCPYINHEDLVKPRTMMLLLHERGSHFPGEFAGADYEASRFGRISQCMLLSGLDSHTMILNGANTAEQYGNLLSWAEKDEYYEWYIERIQYTPSEGLFILDVQKLVMQFLVRFCYKILHDIPKDVLLTDNYPEAALAPLKEERQAGEFDSMAVMTLEASYRLPSKLDIDQIVALLHAKMTDALDHIWQLREDPEYFFVHLQETREHRQTKVKDTNGHEHPANSPKMQTLNNIAVLRELLVNACVDYQTFSTIHSQALCVQKLLSAFENDISPLKPLPEELLKALAQLRHHFYEGGQCNLIYLKGRVTASKPMRQYYERTSPLGAPKIEIKLRSGSGVNMTKQEEELVLLFESIRKYDEDVFMMRMPFIIDEIERLSDADRDVKELISPHIEFLISNISMISQCIRQLDLYQPWARKLDSVLDENQEEFMSEYHDAVGSWKSVALALDETSKHLLSAAELCKNDRNFTYPSNRRRTKETTEAMIAAEKNLDTVWAHIDRLIEEDVNDPAAKEVLACTRQIQRTKEWVEPIRIPKRQRKAVAIDADSVYRPLSNLYLDHNPESSTAATERSEKTKEKTKGQPSETPAPDQIEDPNPDDEDAEVEKIQVNARALKVFRALFFDPSGTTTPGEIS</sequence>
<accession>A0ABY6UZR6</accession>